<dbReference type="GeneID" id="16069941"/>
<dbReference type="KEGG" id="sre:PTSG_09142"/>
<keyword evidence="2" id="KW-1133">Transmembrane helix</keyword>
<gene>
    <name evidence="5" type="ORF">PTSG_09142</name>
</gene>
<dbReference type="CDD" id="cd00519">
    <property type="entry name" value="Lipase_3"/>
    <property type="match status" value="1"/>
</dbReference>
<evidence type="ECO:0000313" key="6">
    <source>
        <dbReference type="Proteomes" id="UP000007799"/>
    </source>
</evidence>
<feature type="domain" description="Tr-type G" evidence="3">
    <location>
        <begin position="999"/>
        <end position="1093"/>
    </location>
</feature>
<dbReference type="InterPro" id="IPR051218">
    <property type="entry name" value="Sec_MonoDiacylglyc_Lipase"/>
</dbReference>
<dbReference type="GO" id="GO:0003924">
    <property type="term" value="F:GTPase activity"/>
    <property type="evidence" value="ECO:0007669"/>
    <property type="project" value="InterPro"/>
</dbReference>
<evidence type="ECO:0000259" key="4">
    <source>
        <dbReference type="Pfam" id="PF01764"/>
    </source>
</evidence>
<evidence type="ECO:0000313" key="5">
    <source>
        <dbReference type="EMBL" id="EGD78447.1"/>
    </source>
</evidence>
<dbReference type="Gene3D" id="3.40.50.300">
    <property type="entry name" value="P-loop containing nucleotide triphosphate hydrolases"/>
    <property type="match status" value="1"/>
</dbReference>
<dbReference type="RefSeq" id="XP_004989396.1">
    <property type="nucleotide sequence ID" value="XM_004989339.1"/>
</dbReference>
<dbReference type="InParanoid" id="F2UMU8"/>
<dbReference type="PANTHER" id="PTHR45856:SF25">
    <property type="entry name" value="FUNGAL LIPASE-LIKE DOMAIN-CONTAINING PROTEIN"/>
    <property type="match status" value="1"/>
</dbReference>
<dbReference type="InterPro" id="IPR027417">
    <property type="entry name" value="P-loop_NTPase"/>
</dbReference>
<feature type="domain" description="Fungal lipase-type" evidence="4">
    <location>
        <begin position="199"/>
        <end position="342"/>
    </location>
</feature>
<dbReference type="GO" id="GO:0005525">
    <property type="term" value="F:GTP binding"/>
    <property type="evidence" value="ECO:0007669"/>
    <property type="project" value="InterPro"/>
</dbReference>
<evidence type="ECO:0000256" key="2">
    <source>
        <dbReference type="SAM" id="Phobius"/>
    </source>
</evidence>
<sequence length="1246" mass="138398">MSTTRATVTQVTVTVNDLQQAVSTFGLMRDGERHVVSFCHQGSRLFEEGVRCGHVLAEVVAADVVETTEVPPVGDDTVTSLVIPQPVTPARLMDQTFAQRLRGHPATLVFQHAPRLPPDVIRRRDTDMCLLLAQCLSNGGSNQEVAIQRHFNQNLDKRDGYHQLKEIAFTRNAAESHHFIVAFGSDDPLNGEDTTPVYICFQSTQTLQHAMTDMTAFAVPPMSEAIEGRVHLGFLRVAEKIPVEPFVRLLHGSPGDKKKYRLVFCGHSLGGALAQLVALRVLLECHQHDDRRNVHVVTFGAPLVGDRAFAQQFEREIGGAGVAHSNCRFHVYSNDIVPRVLTMLTRAFSSQADASKRSSLVAQVLNKAFSQPESRSSFFGSLTSVISQNAKGSLWMTLARYLGFLASQSMQSDYSPFGTYLIFEDSKWNPYNNPNEIHAALFKTHTLPQLKAELLKNHLLDHYCQGHHLNRHAWYPQQTPRIPTFTQHPDFSAPRKLMFQSDHSSTTLTANSQQHHLTFTGDGFAFVTHVTSSLDGHKRKFTPVLLDGGKRLEVTISCTTQQAKAVFDVRLYTVFTAPASTVRVDVTQLSKLPLFGKLAQAAKLSRHDVINQAFLLTLFSDNKAQQEEVLQILAQLEEGDVTPAAKRWQERGKDEPAAALREVVGSTISIEELKYQDERTKPLQEAIQVMAEQEGEDQDTGALVDASKHVFGVDTADAKALAGKMRNAVHKHQVYDQPAGGACADRQEQRLPYQRASEWFRNDKSTCAQDALRAVSWSTLDVLARTGYPDIAVKKGPGIVALTTAITIIMAGLAFFSLGGLFAGIYFLFAEVGGLTMLTGSIAAFLLAGVLGDVLDKLNENQAEYQKNLQLMLQLLGLDENEDLPVDPTYFAEKAIVQKGIAQKVKAIVGHSIDPAALMSAEFRARYFSKLKQGDPLFNVKDDDTARKRALLFLRDVWLIFRLRELMAGTFMFGVVGTSKTGKSTFLSRLKFKSNPDFAVNSTRIEFYKWPAARHFVFVDFPGSDDATKKVEEAFAAHYSIVDACIFVVEADKPNTRTCQRTHSWQLSDERVPILLCLNKADLLLPRPLQQQQDELPSAQSPDSAAAEVTSPVDDDDDDDDDGYDDFEDFGPLTPLRTPEELHDILREKIRLTLGGANPHVTIDKDSGLHTVEVQRASGDKQTFSTCLTCFAPHLGPVVKPSDLQERAIVTPKGVLKKWLFPTLKACEIPVEEPEYKEILAYLRRR</sequence>
<dbReference type="InterPro" id="IPR002921">
    <property type="entry name" value="Fungal_lipase-type"/>
</dbReference>
<dbReference type="Proteomes" id="UP000007799">
    <property type="component" value="Unassembled WGS sequence"/>
</dbReference>
<dbReference type="GO" id="GO:0006629">
    <property type="term" value="P:lipid metabolic process"/>
    <property type="evidence" value="ECO:0007669"/>
    <property type="project" value="InterPro"/>
</dbReference>
<feature type="transmembrane region" description="Helical" evidence="2">
    <location>
        <begin position="835"/>
        <end position="855"/>
    </location>
</feature>
<dbReference type="SUPFAM" id="SSF52540">
    <property type="entry name" value="P-loop containing nucleoside triphosphate hydrolases"/>
    <property type="match status" value="1"/>
</dbReference>
<accession>F2UMU8</accession>
<keyword evidence="2" id="KW-0812">Transmembrane</keyword>
<dbReference type="OrthoDB" id="438440at2759"/>
<organism evidence="6">
    <name type="scientific">Salpingoeca rosetta (strain ATCC 50818 / BSB-021)</name>
    <dbReference type="NCBI Taxonomy" id="946362"/>
    <lineage>
        <taxon>Eukaryota</taxon>
        <taxon>Choanoflagellata</taxon>
        <taxon>Craspedida</taxon>
        <taxon>Salpingoecidae</taxon>
        <taxon>Salpingoeca</taxon>
    </lineage>
</organism>
<feature type="transmembrane region" description="Helical" evidence="2">
    <location>
        <begin position="799"/>
        <end position="828"/>
    </location>
</feature>
<dbReference type="EMBL" id="GL832983">
    <property type="protein sequence ID" value="EGD78447.1"/>
    <property type="molecule type" value="Genomic_DNA"/>
</dbReference>
<dbReference type="eggNOG" id="KOG4569">
    <property type="taxonomic scope" value="Eukaryota"/>
</dbReference>
<reference evidence="5" key="1">
    <citation type="submission" date="2009-08" db="EMBL/GenBank/DDBJ databases">
        <title>Annotation of Salpingoeca rosetta.</title>
        <authorList>
            <consortium name="The Broad Institute Genome Sequencing Platform"/>
            <person name="Russ C."/>
            <person name="Cuomo C."/>
            <person name="Burger G."/>
            <person name="Gray M.W."/>
            <person name="Holland P.W.H."/>
            <person name="King N."/>
            <person name="Lang F.B.F."/>
            <person name="Roger A.J."/>
            <person name="Ruiz-Trillo I."/>
            <person name="Young S.K."/>
            <person name="Zeng Q."/>
            <person name="Gargeya S."/>
            <person name="Alvarado L."/>
            <person name="Berlin A."/>
            <person name="Chapman S.B."/>
            <person name="Chen Z."/>
            <person name="Freedman E."/>
            <person name="Gellesch M."/>
            <person name="Goldberg J."/>
            <person name="Griggs A."/>
            <person name="Gujja S."/>
            <person name="Heilman E."/>
            <person name="Heiman D."/>
            <person name="Howarth C."/>
            <person name="Mehta T."/>
            <person name="Neiman D."/>
            <person name="Pearson M."/>
            <person name="Roberts A."/>
            <person name="Saif S."/>
            <person name="Shea T."/>
            <person name="Shenoy N."/>
            <person name="Sisk P."/>
            <person name="Stolte C."/>
            <person name="Sykes S."/>
            <person name="White J."/>
            <person name="Yandava C."/>
            <person name="Haas B."/>
            <person name="Nusbaum C."/>
            <person name="Birren B."/>
        </authorList>
    </citation>
    <scope>NUCLEOTIDE SEQUENCE [LARGE SCALE GENOMIC DNA]</scope>
    <source>
        <strain evidence="5">ATCC 50818</strain>
    </source>
</reference>
<dbReference type="Pfam" id="PF01764">
    <property type="entry name" value="Lipase_3"/>
    <property type="match status" value="1"/>
</dbReference>
<protein>
    <recommendedName>
        <fullName evidence="7">Fungal lipase-like domain-containing protein</fullName>
    </recommendedName>
</protein>
<proteinExistence type="predicted"/>
<dbReference type="AlphaFoldDB" id="F2UMU8"/>
<feature type="compositionally biased region" description="Acidic residues" evidence="1">
    <location>
        <begin position="1113"/>
        <end position="1129"/>
    </location>
</feature>
<evidence type="ECO:0000259" key="3">
    <source>
        <dbReference type="Pfam" id="PF00009"/>
    </source>
</evidence>
<evidence type="ECO:0008006" key="7">
    <source>
        <dbReference type="Google" id="ProtNLM"/>
    </source>
</evidence>
<dbReference type="Gene3D" id="3.40.50.1820">
    <property type="entry name" value="alpha/beta hydrolase"/>
    <property type="match status" value="1"/>
</dbReference>
<dbReference type="Pfam" id="PF00009">
    <property type="entry name" value="GTP_EFTU"/>
    <property type="match status" value="1"/>
</dbReference>
<name>F2UMU8_SALR5</name>
<dbReference type="InterPro" id="IPR000795">
    <property type="entry name" value="T_Tr_GTP-bd_dom"/>
</dbReference>
<feature type="region of interest" description="Disordered" evidence="1">
    <location>
        <begin position="1092"/>
        <end position="1138"/>
    </location>
</feature>
<dbReference type="SUPFAM" id="SSF53474">
    <property type="entry name" value="alpha/beta-Hydrolases"/>
    <property type="match status" value="1"/>
</dbReference>
<feature type="compositionally biased region" description="Polar residues" evidence="1">
    <location>
        <begin position="1094"/>
        <end position="1103"/>
    </location>
</feature>
<keyword evidence="2" id="KW-0472">Membrane</keyword>
<evidence type="ECO:0000256" key="1">
    <source>
        <dbReference type="SAM" id="MobiDB-lite"/>
    </source>
</evidence>
<keyword evidence="6" id="KW-1185">Reference proteome</keyword>
<dbReference type="CDD" id="cd00882">
    <property type="entry name" value="Ras_like_GTPase"/>
    <property type="match status" value="1"/>
</dbReference>
<dbReference type="InterPro" id="IPR029058">
    <property type="entry name" value="AB_hydrolase_fold"/>
</dbReference>
<dbReference type="PANTHER" id="PTHR45856">
    <property type="entry name" value="ALPHA/BETA-HYDROLASES SUPERFAMILY PROTEIN"/>
    <property type="match status" value="1"/>
</dbReference>